<keyword evidence="4" id="KW-1185">Reference proteome</keyword>
<evidence type="ECO:0000313" key="4">
    <source>
        <dbReference type="Proteomes" id="UP000548476"/>
    </source>
</evidence>
<feature type="domain" description="Pyridoxamine 5'-phosphate oxidase N-terminal" evidence="2">
    <location>
        <begin position="9"/>
        <end position="120"/>
    </location>
</feature>
<keyword evidence="1" id="KW-0560">Oxidoreductase</keyword>
<dbReference type="EMBL" id="JACHGT010000002">
    <property type="protein sequence ID" value="MBB6033292.1"/>
    <property type="molecule type" value="Genomic_DNA"/>
</dbReference>
<gene>
    <name evidence="3" type="ORF">HNR73_001139</name>
</gene>
<evidence type="ECO:0000313" key="3">
    <source>
        <dbReference type="EMBL" id="MBB6033292.1"/>
    </source>
</evidence>
<evidence type="ECO:0000256" key="1">
    <source>
        <dbReference type="ARBA" id="ARBA00023002"/>
    </source>
</evidence>
<dbReference type="GO" id="GO:0070967">
    <property type="term" value="F:coenzyme F420 binding"/>
    <property type="evidence" value="ECO:0007669"/>
    <property type="project" value="TreeGrafter"/>
</dbReference>
<dbReference type="Pfam" id="PF01243">
    <property type="entry name" value="PNPOx_N"/>
    <property type="match status" value="1"/>
</dbReference>
<protein>
    <submittedName>
        <fullName evidence="3">Uncharacterized protein YhbP (UPF0306 family)</fullName>
    </submittedName>
</protein>
<accession>A0A841FI88</accession>
<dbReference type="GO" id="GO:0016627">
    <property type="term" value="F:oxidoreductase activity, acting on the CH-CH group of donors"/>
    <property type="evidence" value="ECO:0007669"/>
    <property type="project" value="TreeGrafter"/>
</dbReference>
<comment type="caution">
    <text evidence="3">The sequence shown here is derived from an EMBL/GenBank/DDBJ whole genome shotgun (WGS) entry which is preliminary data.</text>
</comment>
<dbReference type="InterPro" id="IPR012349">
    <property type="entry name" value="Split_barrel_FMN-bd"/>
</dbReference>
<dbReference type="InterPro" id="IPR011576">
    <property type="entry name" value="Pyridox_Oxase_N"/>
</dbReference>
<dbReference type="InterPro" id="IPR052019">
    <property type="entry name" value="F420H2_bilvrd_red/Heme_oxyg"/>
</dbReference>
<dbReference type="PANTHER" id="PTHR35176:SF6">
    <property type="entry name" value="HEME OXYGENASE HI_0854-RELATED"/>
    <property type="match status" value="1"/>
</dbReference>
<name>A0A841FI88_9ACTN</name>
<proteinExistence type="predicted"/>
<reference evidence="3 4" key="1">
    <citation type="submission" date="2020-08" db="EMBL/GenBank/DDBJ databases">
        <title>Genomic Encyclopedia of Type Strains, Phase IV (KMG-IV): sequencing the most valuable type-strain genomes for metagenomic binning, comparative biology and taxonomic classification.</title>
        <authorList>
            <person name="Goeker M."/>
        </authorList>
    </citation>
    <scope>NUCLEOTIDE SEQUENCE [LARGE SCALE GENOMIC DNA]</scope>
    <source>
        <strain evidence="3 4">YIM 65646</strain>
    </source>
</reference>
<dbReference type="PANTHER" id="PTHR35176">
    <property type="entry name" value="HEME OXYGENASE HI_0854-RELATED"/>
    <property type="match status" value="1"/>
</dbReference>
<dbReference type="SUPFAM" id="SSF50475">
    <property type="entry name" value="FMN-binding split barrel"/>
    <property type="match status" value="1"/>
</dbReference>
<dbReference type="Gene3D" id="2.30.110.10">
    <property type="entry name" value="Electron Transport, Fmn-binding Protein, Chain A"/>
    <property type="match status" value="1"/>
</dbReference>
<sequence>MSDARALLEEYVSAGKALQLATLDGSGAPVVCNLWFASAFAADRLWFISRPDRAHCVNIRADERVAGAIVAIELSVLSEPVRGVQFVGTARELPVSGIDEDIAAYVGRHPSAANAIDPARLASGEAHHRVYRVDVTGWVLYDEVNFKPPRQDVPAIV</sequence>
<dbReference type="AlphaFoldDB" id="A0A841FI88"/>
<dbReference type="RefSeq" id="WP_184786170.1">
    <property type="nucleotide sequence ID" value="NZ_BONT01000024.1"/>
</dbReference>
<dbReference type="GO" id="GO:0005829">
    <property type="term" value="C:cytosol"/>
    <property type="evidence" value="ECO:0007669"/>
    <property type="project" value="TreeGrafter"/>
</dbReference>
<dbReference type="Proteomes" id="UP000548476">
    <property type="component" value="Unassembled WGS sequence"/>
</dbReference>
<evidence type="ECO:0000259" key="2">
    <source>
        <dbReference type="Pfam" id="PF01243"/>
    </source>
</evidence>
<organism evidence="3 4">
    <name type="scientific">Phytomonospora endophytica</name>
    <dbReference type="NCBI Taxonomy" id="714109"/>
    <lineage>
        <taxon>Bacteria</taxon>
        <taxon>Bacillati</taxon>
        <taxon>Actinomycetota</taxon>
        <taxon>Actinomycetes</taxon>
        <taxon>Micromonosporales</taxon>
        <taxon>Micromonosporaceae</taxon>
        <taxon>Phytomonospora</taxon>
    </lineage>
</organism>